<dbReference type="PANTHER" id="PTHR13475:SF3">
    <property type="entry name" value="NEUGRIN"/>
    <property type="match status" value="1"/>
</dbReference>
<keyword evidence="2" id="KW-1185">Reference proteome</keyword>
<gene>
    <name evidence="1" type="ORF">ODALV1_LOCUS29911</name>
</gene>
<dbReference type="Proteomes" id="UP001642540">
    <property type="component" value="Unassembled WGS sequence"/>
</dbReference>
<accession>A0ABP1S5C2</accession>
<evidence type="ECO:0000313" key="1">
    <source>
        <dbReference type="EMBL" id="CAL8143802.1"/>
    </source>
</evidence>
<protein>
    <recommendedName>
        <fullName evidence="3">Neurite outgrowth-associated protein</fullName>
    </recommendedName>
</protein>
<reference evidence="1 2" key="1">
    <citation type="submission" date="2024-08" db="EMBL/GenBank/DDBJ databases">
        <authorList>
            <person name="Cucini C."/>
            <person name="Frati F."/>
        </authorList>
    </citation>
    <scope>NUCLEOTIDE SEQUENCE [LARGE SCALE GENOMIC DNA]</scope>
</reference>
<dbReference type="EMBL" id="CAXLJM020000160">
    <property type="protein sequence ID" value="CAL8143802.1"/>
    <property type="molecule type" value="Genomic_DNA"/>
</dbReference>
<dbReference type="PANTHER" id="PTHR13475">
    <property type="entry name" value="NEUGRIN"/>
    <property type="match status" value="1"/>
</dbReference>
<proteinExistence type="predicted"/>
<evidence type="ECO:0000313" key="2">
    <source>
        <dbReference type="Proteomes" id="UP001642540"/>
    </source>
</evidence>
<comment type="caution">
    <text evidence="1">The sequence shown here is derived from an EMBL/GenBank/DDBJ whole genome shotgun (WGS) entry which is preliminary data.</text>
</comment>
<name>A0ABP1S5C2_9HEXA</name>
<evidence type="ECO:0008006" key="3">
    <source>
        <dbReference type="Google" id="ProtNLM"/>
    </source>
</evidence>
<sequence length="452" mass="52146">MLARSLETVLSTGFPKSSCRCRLFSSVFETKTRGNNNRRQQRHPSVKNITPVSMKNANWKVPGLSTEDKIRDSGMKAFRKDYKKEIRSFGDVMEEPDVKMFSRTFDTYMDESERLKTNIKRQTMFRKHFRDLEPREVSLLTWAEKENIRYLNETDPGRWTPEAISEAYPISPHGVHKLLKSSLRLRRSKDVLKHDELIAQRIKDIKTGKVPMTPDLEERLKIRDAIPLRVGDLGMTAADMIELSYCKVPKVLGEFAKLVASPVKEDSSKEEKEQVVKYIKDGEYYNPSELSCSNPEIKPEMTKHELSRIVHPKKVMTFGEFEFKMKKKAAVESLSADMNYMLNLKTQSGQKPNTENILSQSEIELPNNEESSFPSKIHKYKAPDETGTVSVTVEGKEGYIYQPDTGYQKPYEASPEIQERITIPDELRKPGATYKVGDCYYDEDGEFLYRVF</sequence>
<organism evidence="1 2">
    <name type="scientific">Orchesella dallaii</name>
    <dbReference type="NCBI Taxonomy" id="48710"/>
    <lineage>
        <taxon>Eukaryota</taxon>
        <taxon>Metazoa</taxon>
        <taxon>Ecdysozoa</taxon>
        <taxon>Arthropoda</taxon>
        <taxon>Hexapoda</taxon>
        <taxon>Collembola</taxon>
        <taxon>Entomobryomorpha</taxon>
        <taxon>Entomobryoidea</taxon>
        <taxon>Orchesellidae</taxon>
        <taxon>Orchesellinae</taxon>
        <taxon>Orchesella</taxon>
    </lineage>
</organism>
<dbReference type="InterPro" id="IPR010487">
    <property type="entry name" value="NGRN/Rrg9"/>
</dbReference>